<feature type="transmembrane region" description="Helical" evidence="7">
    <location>
        <begin position="420"/>
        <end position="439"/>
    </location>
</feature>
<dbReference type="EMBL" id="JBBMFC010000002">
    <property type="protein sequence ID" value="MEQ2577547.1"/>
    <property type="molecule type" value="Genomic_DNA"/>
</dbReference>
<organism evidence="8 9">
    <name type="scientific">Hominiventricola aquisgranensis</name>
    <dbReference type="NCBI Taxonomy" id="3133164"/>
    <lineage>
        <taxon>Bacteria</taxon>
        <taxon>Bacillati</taxon>
        <taxon>Bacillota</taxon>
        <taxon>Clostridia</taxon>
        <taxon>Lachnospirales</taxon>
        <taxon>Lachnospiraceae</taxon>
        <taxon>Hominiventricola</taxon>
    </lineage>
</organism>
<dbReference type="PIRSF" id="PIRSF006603">
    <property type="entry name" value="DinF"/>
    <property type="match status" value="1"/>
</dbReference>
<sequence length="446" mass="48111">MEKHTLTKGNVSKGILLFVLPIIAGSLIQQLYVTIDAVVVGQFTGKLGLAAIDSVHTLFKFPLNFMNGLATGATILISGHCGSGDKRQMHCSIRTACTVAVILGVVCSVGGVILTPWMLQIMSVPDEVYGRAFVYTTIYFGGIWSMILYNMTAGILRAYGDSKRPLYVLVCCAVINILGDLLLVGVLDMGVAGAALATVFSQIVSVVVIFSMLKKVLHVEKGEKALWWPHFCKEHMQQMLQMGFPLALQSMLFPIANTIVQAGVNTMGTDQIAAWGICDKLNMLIWLLSDSMGPALTTFTAQNLGAKNKERIRKGVFVGTAMSAGAVIMVSIILFVGAAFMTPWFVSAQDAATLAPLVGAYARMMAPFFLFYAITEALSGACCGTGDTIRPMITTLISICLLRVIGVLFILPVYETMECIVVIYIASWIAAGIAFLGLWKWNSSKL</sequence>
<keyword evidence="9" id="KW-1185">Reference proteome</keyword>
<evidence type="ECO:0000256" key="5">
    <source>
        <dbReference type="ARBA" id="ARBA00022989"/>
    </source>
</evidence>
<evidence type="ECO:0000256" key="1">
    <source>
        <dbReference type="ARBA" id="ARBA00004651"/>
    </source>
</evidence>
<keyword evidence="6 7" id="KW-0472">Membrane</keyword>
<evidence type="ECO:0000313" key="9">
    <source>
        <dbReference type="Proteomes" id="UP001470288"/>
    </source>
</evidence>
<dbReference type="InterPro" id="IPR052031">
    <property type="entry name" value="Membrane_Transporter-Flippase"/>
</dbReference>
<name>A0ABV1HX84_9FIRM</name>
<evidence type="ECO:0000313" key="8">
    <source>
        <dbReference type="EMBL" id="MEQ2577547.1"/>
    </source>
</evidence>
<gene>
    <name evidence="8" type="ORF">WMO62_01670</name>
</gene>
<protein>
    <submittedName>
        <fullName evidence="8">MATE family efflux transporter</fullName>
    </submittedName>
</protein>
<evidence type="ECO:0000256" key="4">
    <source>
        <dbReference type="ARBA" id="ARBA00022692"/>
    </source>
</evidence>
<feature type="transmembrane region" description="Helical" evidence="7">
    <location>
        <begin position="193"/>
        <end position="213"/>
    </location>
</feature>
<dbReference type="Proteomes" id="UP001470288">
    <property type="component" value="Unassembled WGS sequence"/>
</dbReference>
<feature type="transmembrane region" description="Helical" evidence="7">
    <location>
        <begin position="65"/>
        <end position="83"/>
    </location>
</feature>
<keyword evidence="4 7" id="KW-0812">Transmembrane</keyword>
<feature type="transmembrane region" description="Helical" evidence="7">
    <location>
        <begin position="95"/>
        <end position="118"/>
    </location>
</feature>
<evidence type="ECO:0000256" key="3">
    <source>
        <dbReference type="ARBA" id="ARBA00022475"/>
    </source>
</evidence>
<comment type="caution">
    <text evidence="8">The sequence shown here is derived from an EMBL/GenBank/DDBJ whole genome shotgun (WGS) entry which is preliminary data.</text>
</comment>
<feature type="transmembrane region" description="Helical" evidence="7">
    <location>
        <begin position="393"/>
        <end position="414"/>
    </location>
</feature>
<keyword evidence="5 7" id="KW-1133">Transmembrane helix</keyword>
<keyword evidence="3" id="KW-1003">Cell membrane</keyword>
<keyword evidence="2" id="KW-0813">Transport</keyword>
<proteinExistence type="predicted"/>
<dbReference type="InterPro" id="IPR002528">
    <property type="entry name" value="MATE_fam"/>
</dbReference>
<reference evidence="8 9" key="1">
    <citation type="submission" date="2024-03" db="EMBL/GenBank/DDBJ databases">
        <title>Human intestinal bacterial collection.</title>
        <authorList>
            <person name="Pauvert C."/>
            <person name="Hitch T.C.A."/>
            <person name="Clavel T."/>
        </authorList>
    </citation>
    <scope>NUCLEOTIDE SEQUENCE [LARGE SCALE GENOMIC DNA]</scope>
    <source>
        <strain evidence="8 9">CLA-AA-H78B</strain>
    </source>
</reference>
<evidence type="ECO:0000256" key="7">
    <source>
        <dbReference type="SAM" id="Phobius"/>
    </source>
</evidence>
<feature type="transmembrane region" description="Helical" evidence="7">
    <location>
        <begin position="316"/>
        <end position="340"/>
    </location>
</feature>
<dbReference type="PANTHER" id="PTHR43549:SF3">
    <property type="entry name" value="MULTIDRUG RESISTANCE PROTEIN YPNP-RELATED"/>
    <property type="match status" value="1"/>
</dbReference>
<dbReference type="NCBIfam" id="TIGR00797">
    <property type="entry name" value="matE"/>
    <property type="match status" value="1"/>
</dbReference>
<comment type="subcellular location">
    <subcellularLocation>
        <location evidence="1">Cell membrane</location>
        <topology evidence="1">Multi-pass membrane protein</topology>
    </subcellularLocation>
</comment>
<feature type="transmembrane region" description="Helical" evidence="7">
    <location>
        <begin position="138"/>
        <end position="159"/>
    </location>
</feature>
<evidence type="ECO:0000256" key="6">
    <source>
        <dbReference type="ARBA" id="ARBA00023136"/>
    </source>
</evidence>
<evidence type="ECO:0000256" key="2">
    <source>
        <dbReference type="ARBA" id="ARBA00022448"/>
    </source>
</evidence>
<dbReference type="PANTHER" id="PTHR43549">
    <property type="entry name" value="MULTIDRUG RESISTANCE PROTEIN YPNP-RELATED"/>
    <property type="match status" value="1"/>
</dbReference>
<accession>A0ABV1HX84</accession>
<dbReference type="RefSeq" id="WP_118438640.1">
    <property type="nucleotide sequence ID" value="NZ_JBBMFC010000002.1"/>
</dbReference>
<feature type="transmembrane region" description="Helical" evidence="7">
    <location>
        <begin position="12"/>
        <end position="32"/>
    </location>
</feature>
<dbReference type="Pfam" id="PF01554">
    <property type="entry name" value="MatE"/>
    <property type="match status" value="2"/>
</dbReference>
<feature type="transmembrane region" description="Helical" evidence="7">
    <location>
        <begin position="166"/>
        <end position="187"/>
    </location>
</feature>
<feature type="transmembrane region" description="Helical" evidence="7">
    <location>
        <begin position="360"/>
        <end position="381"/>
    </location>
</feature>
<dbReference type="InterPro" id="IPR048279">
    <property type="entry name" value="MdtK-like"/>
</dbReference>